<feature type="region of interest" description="Disordered" evidence="1">
    <location>
        <begin position="1"/>
        <end position="32"/>
    </location>
</feature>
<proteinExistence type="predicted"/>
<feature type="transmembrane region" description="Helical" evidence="2">
    <location>
        <begin position="273"/>
        <end position="290"/>
    </location>
</feature>
<dbReference type="EMBL" id="JABZGF010000021">
    <property type="protein sequence ID" value="MBF0965887.1"/>
    <property type="molecule type" value="Genomic_DNA"/>
</dbReference>
<feature type="transmembrane region" description="Helical" evidence="2">
    <location>
        <begin position="501"/>
        <end position="520"/>
    </location>
</feature>
<feature type="transmembrane region" description="Helical" evidence="2">
    <location>
        <begin position="420"/>
        <end position="439"/>
    </location>
</feature>
<dbReference type="Proteomes" id="UP000759246">
    <property type="component" value="Unassembled WGS sequence"/>
</dbReference>
<feature type="transmembrane region" description="Helical" evidence="2">
    <location>
        <begin position="363"/>
        <end position="382"/>
    </location>
</feature>
<feature type="transmembrane region" description="Helical" evidence="2">
    <location>
        <begin position="394"/>
        <end position="414"/>
    </location>
</feature>
<evidence type="ECO:0000313" key="4">
    <source>
        <dbReference type="Proteomes" id="UP000759246"/>
    </source>
</evidence>
<feature type="compositionally biased region" description="Polar residues" evidence="1">
    <location>
        <begin position="1"/>
        <end position="15"/>
    </location>
</feature>
<accession>A0A929RPX7</accession>
<name>A0A929RPX7_9ACTO</name>
<reference evidence="3" key="1">
    <citation type="submission" date="2020-04" db="EMBL/GenBank/DDBJ databases">
        <title>Deep metagenomics examines the oral microbiome during advanced dental caries in children, revealing novel taxa and co-occurrences with host molecules.</title>
        <authorList>
            <person name="Baker J.L."/>
            <person name="Morton J.T."/>
            <person name="Dinis M."/>
            <person name="Alvarez R."/>
            <person name="Tran N.C."/>
            <person name="Knight R."/>
            <person name="Edlund A."/>
        </authorList>
    </citation>
    <scope>NUCLEOTIDE SEQUENCE</scope>
    <source>
        <strain evidence="3">JCVI_30_bin.13</strain>
    </source>
</reference>
<comment type="caution">
    <text evidence="3">The sequence shown here is derived from an EMBL/GenBank/DDBJ whole genome shotgun (WGS) entry which is preliminary data.</text>
</comment>
<evidence type="ECO:0000256" key="1">
    <source>
        <dbReference type="SAM" id="MobiDB-lite"/>
    </source>
</evidence>
<evidence type="ECO:0000313" key="3">
    <source>
        <dbReference type="EMBL" id="MBF0965887.1"/>
    </source>
</evidence>
<dbReference type="InterPro" id="IPR018674">
    <property type="entry name" value="DUF2142_membrane"/>
</dbReference>
<dbReference type="Pfam" id="PF09913">
    <property type="entry name" value="DUF2142"/>
    <property type="match status" value="1"/>
</dbReference>
<feature type="transmembrane region" description="Helical" evidence="2">
    <location>
        <begin position="179"/>
        <end position="196"/>
    </location>
</feature>
<sequence>MRSTQGLSSMTTTDLPQDGDFSPASDRAEKAPAQHLANTHRVGLPRGTWRVLGVIALVLCVCGVGVSWALSSPLGGSPDDDYHLGSIWCPPPLSASGCSTGYTERGTYGPYVPETVSSRRVACYAFRGEDSAACSLNNSDDVTMVTDRWDDGNYPWGYYQFHHHFIGHNAARAGVTMRIINVMIAVVVLGAIGAFMPTILRRSYALSLLAGWTPMGIYFIASNNPSSWAFTGVFAFAAGLWCATHSSGWRRWALIGLAGLGAVLSCTSRGDSAFFLFVVSVALVFAVRWSRTRWPEAALALVSSVVGIVIMRSTNVATSQLTSIDGPRPSLTQLIGLNVSSLPQYFAGFYGFRWGPGWMDVNYDGSVTTLALFTAAFVFIIGMRAWSWRKGMTLLMLVGAMAGVPIVIGIIQGIDNVAAYQPRYMMPLWVVLIFFMLTMERREDSVTRSQLVTIGIFASVAAFWAHFLLLLRYTHGSANMVFNLSESASWWWKGAPVGANMVWFIGTVCFVSATVLALVLTRDGVGNKLAVVEADD</sequence>
<feature type="transmembrane region" description="Helical" evidence="2">
    <location>
        <begin position="297"/>
        <end position="314"/>
    </location>
</feature>
<feature type="transmembrane region" description="Helical" evidence="2">
    <location>
        <begin position="51"/>
        <end position="70"/>
    </location>
</feature>
<dbReference type="AlphaFoldDB" id="A0A929RPX7"/>
<keyword evidence="2" id="KW-1133">Transmembrane helix</keyword>
<keyword evidence="2" id="KW-0472">Membrane</keyword>
<feature type="transmembrane region" description="Helical" evidence="2">
    <location>
        <begin position="203"/>
        <end position="221"/>
    </location>
</feature>
<keyword evidence="2" id="KW-0812">Transmembrane</keyword>
<organism evidence="3 4">
    <name type="scientific">Actinomyces bouchesdurhonensis</name>
    <dbReference type="NCBI Taxonomy" id="1852361"/>
    <lineage>
        <taxon>Bacteria</taxon>
        <taxon>Bacillati</taxon>
        <taxon>Actinomycetota</taxon>
        <taxon>Actinomycetes</taxon>
        <taxon>Actinomycetales</taxon>
        <taxon>Actinomycetaceae</taxon>
        <taxon>Actinomyces</taxon>
    </lineage>
</organism>
<gene>
    <name evidence="3" type="ORF">HXK09_01730</name>
</gene>
<protein>
    <submittedName>
        <fullName evidence="3">DUF2142 domain-containing protein</fullName>
    </submittedName>
</protein>
<evidence type="ECO:0000256" key="2">
    <source>
        <dbReference type="SAM" id="Phobius"/>
    </source>
</evidence>
<feature type="transmembrane region" description="Helical" evidence="2">
    <location>
        <begin position="451"/>
        <end position="471"/>
    </location>
</feature>
<feature type="transmembrane region" description="Helical" evidence="2">
    <location>
        <begin position="227"/>
        <end position="244"/>
    </location>
</feature>